<dbReference type="PANTHER" id="PTHR12872:SF1">
    <property type="entry name" value="ALPHA-N-ACETYLGLUCOSAMINIDASE"/>
    <property type="match status" value="1"/>
</dbReference>
<evidence type="ECO:0000256" key="2">
    <source>
        <dbReference type="SAM" id="SignalP"/>
    </source>
</evidence>
<dbReference type="Gene3D" id="3.20.20.80">
    <property type="entry name" value="Glycosidases"/>
    <property type="match status" value="1"/>
</dbReference>
<feature type="domain" description="Alpha-N-acetylglucosaminidase C-terminal" evidence="5">
    <location>
        <begin position="465"/>
        <end position="727"/>
    </location>
</feature>
<evidence type="ECO:0000259" key="3">
    <source>
        <dbReference type="Pfam" id="PF05089"/>
    </source>
</evidence>
<dbReference type="InterPro" id="IPR024732">
    <property type="entry name" value="NAGLU_C"/>
</dbReference>
<dbReference type="EMBL" id="BRYB01000204">
    <property type="protein sequence ID" value="GMI25175.1"/>
    <property type="molecule type" value="Genomic_DNA"/>
</dbReference>
<keyword evidence="7" id="KW-1185">Reference proteome</keyword>
<sequence length="730" mass="81225">MRTSFAALVSVLGLASASSTAGSTDAALEVLSNVLGPLATSFALELLPDNSTTASFTYNAKGGQVNVRGNTNGALVAGAHDWLKNHQDVSLSWTATGGDSVPGSFEVQDLEEVTKTSPYQHVYDFNVCTYGYSGMWWWDWDRWSYELDRMAMNGVSSPLLILGQEYVWNQVWAEVGLSQDEIDEWNAGPAYAAWFYMGNLKNWQGPVTADYQERTRQLQHKILDKARALGMTPVLPSFPGFVPDSYGDAVPDADVKQSSGWNGFVSVSYLDPSSSQFATISKSFIEKYCFEFGCNDDAPNYFAADLYNELSPPNNDTEYLNTVSAAVYDAMVAADPNAVWVTQGWMFYSDGDFWQREQIEAFVTGPPQDKLVIIDLYAEEHPIWADTDSFFGQPFIYSTIFNFGGRSGMFGRPTTVTQGITDALENAESIVGLGAAPEAIEQNPVNYDFLWDHVFNTEEKDVDDFFKKYVNRRYKTGVDAAGEKLQAAWRLLQTSVYQADQPSGMRGAVVSVFMERPRLGLAGVQDLIPYWDPKYVVDALGDLLAAADADPSLEQQTSFRFDAINVAVQCIVDEAFVTAQGMDTDAGAIEVKDYFLSLMDVAEQLLLDQPERMLGYWIAKARMAAGSPEEADLLESNARHIVTTWGEKGSGLHEYAFHTWAGLVGSFYKPRWEQFFQALEGDAFDQDDFNSQVIDWEGEWTSLTVRDVELESQPNGQGMEVARRVYEMLK</sequence>
<dbReference type="InterPro" id="IPR017853">
    <property type="entry name" value="GH"/>
</dbReference>
<dbReference type="InterPro" id="IPR029018">
    <property type="entry name" value="Hex-like_dom2"/>
</dbReference>
<organism evidence="6 7">
    <name type="scientific">Tetraparma gracilis</name>
    <dbReference type="NCBI Taxonomy" id="2962635"/>
    <lineage>
        <taxon>Eukaryota</taxon>
        <taxon>Sar</taxon>
        <taxon>Stramenopiles</taxon>
        <taxon>Ochrophyta</taxon>
        <taxon>Bolidophyceae</taxon>
        <taxon>Parmales</taxon>
        <taxon>Triparmaceae</taxon>
        <taxon>Tetraparma</taxon>
    </lineage>
</organism>
<feature type="chain" id="PRO_5046457664" description="Alpha-N-acetylglucosaminidase" evidence="2">
    <location>
        <begin position="18"/>
        <end position="730"/>
    </location>
</feature>
<feature type="signal peptide" evidence="2">
    <location>
        <begin position="1"/>
        <end position="17"/>
    </location>
</feature>
<dbReference type="Pfam" id="PF12972">
    <property type="entry name" value="NAGLU_C"/>
    <property type="match status" value="1"/>
</dbReference>
<evidence type="ECO:0000259" key="4">
    <source>
        <dbReference type="Pfam" id="PF12971"/>
    </source>
</evidence>
<proteinExistence type="predicted"/>
<dbReference type="Pfam" id="PF05089">
    <property type="entry name" value="NAGLU"/>
    <property type="match status" value="1"/>
</dbReference>
<reference evidence="6 7" key="1">
    <citation type="journal article" date="2023" name="Commun. Biol.">
        <title>Genome analysis of Parmales, the sister group of diatoms, reveals the evolutionary specialization of diatoms from phago-mixotrophs to photoautotrophs.</title>
        <authorList>
            <person name="Ban H."/>
            <person name="Sato S."/>
            <person name="Yoshikawa S."/>
            <person name="Yamada K."/>
            <person name="Nakamura Y."/>
            <person name="Ichinomiya M."/>
            <person name="Sato N."/>
            <person name="Blanc-Mathieu R."/>
            <person name="Endo H."/>
            <person name="Kuwata A."/>
            <person name="Ogata H."/>
        </authorList>
    </citation>
    <scope>NUCLEOTIDE SEQUENCE [LARGE SCALE GENOMIC DNA]</scope>
</reference>
<dbReference type="PANTHER" id="PTHR12872">
    <property type="entry name" value="ALPHA-N-ACETYLGLUCOSAMINIDASE"/>
    <property type="match status" value="1"/>
</dbReference>
<accession>A0ABQ6MF91</accession>
<evidence type="ECO:0000313" key="7">
    <source>
        <dbReference type="Proteomes" id="UP001165060"/>
    </source>
</evidence>
<gene>
    <name evidence="6" type="ORF">TeGR_g10974</name>
</gene>
<dbReference type="InterPro" id="IPR024733">
    <property type="entry name" value="NAGLU_tim-barrel"/>
</dbReference>
<feature type="domain" description="Alpha-N-acetylglucosaminidase N-terminal" evidence="4">
    <location>
        <begin position="26"/>
        <end position="96"/>
    </location>
</feature>
<feature type="domain" description="Alpha-N-acetylglucosaminidase tim-barrel" evidence="3">
    <location>
        <begin position="123"/>
        <end position="456"/>
    </location>
</feature>
<dbReference type="SUPFAM" id="SSF51445">
    <property type="entry name" value="(Trans)glycosidases"/>
    <property type="match status" value="1"/>
</dbReference>
<dbReference type="InterPro" id="IPR007781">
    <property type="entry name" value="NAGLU"/>
</dbReference>
<evidence type="ECO:0000259" key="5">
    <source>
        <dbReference type="Pfam" id="PF12972"/>
    </source>
</evidence>
<comment type="caution">
    <text evidence="6">The sequence shown here is derived from an EMBL/GenBank/DDBJ whole genome shotgun (WGS) entry which is preliminary data.</text>
</comment>
<evidence type="ECO:0000313" key="6">
    <source>
        <dbReference type="EMBL" id="GMI25175.1"/>
    </source>
</evidence>
<dbReference type="Gene3D" id="3.30.379.10">
    <property type="entry name" value="Chitobiase/beta-hexosaminidase domain 2-like"/>
    <property type="match status" value="1"/>
</dbReference>
<keyword evidence="2" id="KW-0732">Signal</keyword>
<protein>
    <recommendedName>
        <fullName evidence="8">Alpha-N-acetylglucosaminidase</fullName>
    </recommendedName>
</protein>
<name>A0ABQ6MF91_9STRA</name>
<dbReference type="Gene3D" id="1.20.120.670">
    <property type="entry name" value="N-acetyl-b-d-glucoasminidase"/>
    <property type="match status" value="1"/>
</dbReference>
<dbReference type="Pfam" id="PF12971">
    <property type="entry name" value="NAGLU_N"/>
    <property type="match status" value="1"/>
</dbReference>
<evidence type="ECO:0000256" key="1">
    <source>
        <dbReference type="ARBA" id="ARBA00022801"/>
    </source>
</evidence>
<evidence type="ECO:0008006" key="8">
    <source>
        <dbReference type="Google" id="ProtNLM"/>
    </source>
</evidence>
<keyword evidence="1" id="KW-0378">Hydrolase</keyword>
<dbReference type="Proteomes" id="UP001165060">
    <property type="component" value="Unassembled WGS sequence"/>
</dbReference>
<dbReference type="InterPro" id="IPR024240">
    <property type="entry name" value="NAGLU_N"/>
</dbReference>